<evidence type="ECO:0000313" key="1">
    <source>
        <dbReference type="EMBL" id="XRJ20340.1"/>
    </source>
</evidence>
<dbReference type="Proteomes" id="UP000257089">
    <property type="component" value="Chromosome"/>
</dbReference>
<reference evidence="1" key="1">
    <citation type="submission" date="2023-10" db="EMBL/GenBank/DDBJ databases">
        <title>A new archaeal virus that suppresses the transcription of host immunity genes.</title>
        <authorList>
            <person name="Turgeman-Grott I."/>
            <person name="Golan N."/>
            <person name="Neri U."/>
            <person name="Naki D."/>
            <person name="Altman N."/>
            <person name="Eizenshtein K."/>
            <person name="Choudhary D."/>
            <person name="Levi R."/>
            <person name="Himani H."/>
            <person name="Reshef L."/>
            <person name="Papke T.R."/>
            <person name="Gophna U."/>
        </authorList>
    </citation>
    <scope>NUCLEOTIDE SEQUENCE</scope>
    <source>
        <strain evidence="1">Atlit-48N</strain>
    </source>
</reference>
<evidence type="ECO:0000313" key="2">
    <source>
        <dbReference type="Proteomes" id="UP000257089"/>
    </source>
</evidence>
<sequence>MSADAVVCSGRKRFEDGPQSLLINFESHTNTSHRSYVTILLAVTSGLSKQFIDDVTE</sequence>
<gene>
    <name evidence="1" type="ORF">DEQ67_003180</name>
</gene>
<name>A0ACD5HXL1_9EURY</name>
<accession>A0ACD5HXL1</accession>
<organism evidence="1 2">
    <name type="scientific">Haloferax sp. Atlit-48N</name>
    <dbReference type="NCBI Taxonomy" id="2077198"/>
    <lineage>
        <taxon>Archaea</taxon>
        <taxon>Methanobacteriati</taxon>
        <taxon>Methanobacteriota</taxon>
        <taxon>Stenosarchaea group</taxon>
        <taxon>Halobacteria</taxon>
        <taxon>Halobacteriales</taxon>
        <taxon>Haloferacaceae</taxon>
        <taxon>Haloferax</taxon>
    </lineage>
</organism>
<proteinExistence type="predicted"/>
<dbReference type="EMBL" id="CP137689">
    <property type="protein sequence ID" value="XRJ20340.1"/>
    <property type="molecule type" value="Genomic_DNA"/>
</dbReference>
<protein>
    <submittedName>
        <fullName evidence="1">Uncharacterized protein</fullName>
    </submittedName>
</protein>